<evidence type="ECO:0000256" key="6">
    <source>
        <dbReference type="ARBA" id="ARBA00023136"/>
    </source>
</evidence>
<dbReference type="STRING" id="1464123.SAMN05444126_1438"/>
<dbReference type="GO" id="GO:0005886">
    <property type="term" value="C:plasma membrane"/>
    <property type="evidence" value="ECO:0007669"/>
    <property type="project" value="UniProtKB-SubCell"/>
</dbReference>
<protein>
    <submittedName>
        <fullName evidence="8">Chromate transporter</fullName>
    </submittedName>
</protein>
<dbReference type="InterPro" id="IPR052518">
    <property type="entry name" value="CHR_Transporter"/>
</dbReference>
<comment type="similarity">
    <text evidence="2">Belongs to the chromate ion transporter (CHR) (TC 2.A.51) family.</text>
</comment>
<evidence type="ECO:0000256" key="5">
    <source>
        <dbReference type="ARBA" id="ARBA00022989"/>
    </source>
</evidence>
<sequence length="184" mass="20058">MNHRDMFYAFFRVGMLGFGGGPAAIPIVEKEIVEKYKQMEQKEFGDMLAIANTLPGPIATKLAGYIGYRLLGTAGMINALIASVFPTVLLMILLLVTLSSFRDYAWVEGMTRGVMPVVTVLLGVLTWGFFAKSKQDLGWLYALILLGGSVLVIQGFGLHPAVLIAALILFVFMKRERPKAGEAG</sequence>
<accession>A0A1H9WQE5</accession>
<dbReference type="EMBL" id="FOGV01000043">
    <property type="protein sequence ID" value="SES36166.1"/>
    <property type="molecule type" value="Genomic_DNA"/>
</dbReference>
<evidence type="ECO:0000256" key="7">
    <source>
        <dbReference type="SAM" id="Phobius"/>
    </source>
</evidence>
<feature type="transmembrane region" description="Helical" evidence="7">
    <location>
        <begin position="6"/>
        <end position="28"/>
    </location>
</feature>
<evidence type="ECO:0000256" key="4">
    <source>
        <dbReference type="ARBA" id="ARBA00022692"/>
    </source>
</evidence>
<evidence type="ECO:0000313" key="8">
    <source>
        <dbReference type="EMBL" id="SES36166.1"/>
    </source>
</evidence>
<evidence type="ECO:0000256" key="3">
    <source>
        <dbReference type="ARBA" id="ARBA00022475"/>
    </source>
</evidence>
<dbReference type="PANTHER" id="PTHR43663">
    <property type="entry name" value="CHROMATE TRANSPORT PROTEIN-RELATED"/>
    <property type="match status" value="1"/>
</dbReference>
<evidence type="ECO:0000313" key="9">
    <source>
        <dbReference type="Proteomes" id="UP000199318"/>
    </source>
</evidence>
<name>A0A1H9WQE5_9BACI</name>
<evidence type="ECO:0000256" key="1">
    <source>
        <dbReference type="ARBA" id="ARBA00004651"/>
    </source>
</evidence>
<dbReference type="AlphaFoldDB" id="A0A1H9WQE5"/>
<dbReference type="RefSeq" id="WP_093075178.1">
    <property type="nucleotide sequence ID" value="NZ_BJVE01000078.1"/>
</dbReference>
<dbReference type="OrthoDB" id="9027281at2"/>
<evidence type="ECO:0000256" key="2">
    <source>
        <dbReference type="ARBA" id="ARBA00005262"/>
    </source>
</evidence>
<keyword evidence="6 7" id="KW-0472">Membrane</keyword>
<comment type="subcellular location">
    <subcellularLocation>
        <location evidence="1">Cell membrane</location>
        <topology evidence="1">Multi-pass membrane protein</topology>
    </subcellularLocation>
</comment>
<proteinExistence type="inferred from homology"/>
<dbReference type="PANTHER" id="PTHR43663:SF1">
    <property type="entry name" value="CHROMATE TRANSPORTER"/>
    <property type="match status" value="1"/>
</dbReference>
<dbReference type="Pfam" id="PF02417">
    <property type="entry name" value="Chromate_transp"/>
    <property type="match status" value="1"/>
</dbReference>
<keyword evidence="3" id="KW-1003">Cell membrane</keyword>
<gene>
    <name evidence="8" type="ORF">SAMN05444126_1438</name>
</gene>
<keyword evidence="5 7" id="KW-1133">Transmembrane helix</keyword>
<dbReference type="InterPro" id="IPR003370">
    <property type="entry name" value="Chromate_transpt"/>
</dbReference>
<comment type="caution">
    <text evidence="8">The sequence shown here is derived from an EMBL/GenBank/DDBJ whole genome shotgun (WGS) entry which is preliminary data.</text>
</comment>
<reference evidence="9" key="1">
    <citation type="submission" date="2016-10" db="EMBL/GenBank/DDBJ databases">
        <authorList>
            <person name="de Groot N.N."/>
        </authorList>
    </citation>
    <scope>NUCLEOTIDE SEQUENCE [LARGE SCALE GENOMIC DNA]</scope>
    <source>
        <strain evidence="9">10nlg</strain>
    </source>
</reference>
<feature type="transmembrane region" description="Helical" evidence="7">
    <location>
        <begin position="139"/>
        <end position="172"/>
    </location>
</feature>
<feature type="transmembrane region" description="Helical" evidence="7">
    <location>
        <begin position="113"/>
        <end position="133"/>
    </location>
</feature>
<dbReference type="Proteomes" id="UP000199318">
    <property type="component" value="Unassembled WGS sequence"/>
</dbReference>
<keyword evidence="9" id="KW-1185">Reference proteome</keyword>
<dbReference type="GO" id="GO:0015109">
    <property type="term" value="F:chromate transmembrane transporter activity"/>
    <property type="evidence" value="ECO:0007669"/>
    <property type="project" value="InterPro"/>
</dbReference>
<keyword evidence="4 7" id="KW-0812">Transmembrane</keyword>
<organism evidence="8 9">
    <name type="scientific">Salisediminibacterium halotolerans</name>
    <dbReference type="NCBI Taxonomy" id="517425"/>
    <lineage>
        <taxon>Bacteria</taxon>
        <taxon>Bacillati</taxon>
        <taxon>Bacillota</taxon>
        <taxon>Bacilli</taxon>
        <taxon>Bacillales</taxon>
        <taxon>Bacillaceae</taxon>
        <taxon>Salisediminibacterium</taxon>
    </lineage>
</organism>
<feature type="transmembrane region" description="Helical" evidence="7">
    <location>
        <begin position="80"/>
        <end position="101"/>
    </location>
</feature>